<feature type="region of interest" description="Disordered" evidence="1">
    <location>
        <begin position="134"/>
        <end position="161"/>
    </location>
</feature>
<dbReference type="Proteomes" id="UP001150062">
    <property type="component" value="Unassembled WGS sequence"/>
</dbReference>
<evidence type="ECO:0000256" key="1">
    <source>
        <dbReference type="SAM" id="MobiDB-lite"/>
    </source>
</evidence>
<feature type="compositionally biased region" description="Basic residues" evidence="1">
    <location>
        <begin position="148"/>
        <end position="161"/>
    </location>
</feature>
<feature type="compositionally biased region" description="Basic and acidic residues" evidence="1">
    <location>
        <begin position="135"/>
        <end position="146"/>
    </location>
</feature>
<organism evidence="2 3">
    <name type="scientific">Anaeramoeba flamelloides</name>
    <dbReference type="NCBI Taxonomy" id="1746091"/>
    <lineage>
        <taxon>Eukaryota</taxon>
        <taxon>Metamonada</taxon>
        <taxon>Anaeramoebidae</taxon>
        <taxon>Anaeramoeba</taxon>
    </lineage>
</organism>
<evidence type="ECO:0000313" key="3">
    <source>
        <dbReference type="Proteomes" id="UP001150062"/>
    </source>
</evidence>
<evidence type="ECO:0008006" key="4">
    <source>
        <dbReference type="Google" id="ProtNLM"/>
    </source>
</evidence>
<feature type="compositionally biased region" description="Polar residues" evidence="1">
    <location>
        <begin position="310"/>
        <end position="324"/>
    </location>
</feature>
<protein>
    <recommendedName>
        <fullName evidence="4">E2F/DP family winged-helix DNA-binding domain-containing protein</fullName>
    </recommendedName>
</protein>
<keyword evidence="3" id="KW-1185">Reference proteome</keyword>
<sequence>MSFLFYPLLWQYGEYLYTTFEFEKVFKLIRIRKKFAKKKLNIKQQTEENKKLIYESLAKVELLFIQNRVIVCPEKKRRRRRKTNPTPINLNFDQSKEKYLLSPIWSSVFLKDPNQKTMTRPIDNKVEQINIVKENLNKQKEQEQNSKKGTKRSTKLKKTPRSTRTIGLLGLKILQCLREGPKSRECLSNLTGFSKQRVCTILGIYKLLHLVTENEEKGLFYWNAEQGNFLPKAAPYCQDIYKARKVRQQLALKVQELTGKLISRSRQERMETEETIEKSKIFSNKINCLTTTTPVELQNIYYNKQEPKSNEQQNTKEQNTCCNKQEQEQEQEQEQAQRNIKDEFSKDDIQEIVEQLKKHKKSLSEKRNNLTKTLFCKNRDQNRVGEHQITLRINEKKIRQKTLQKEKPVHLIQITKSKRELFQTRVKEKQSSLIKEFSEKTETIPMEKLPIIETSEILPRSNNKPSFPELKLPIVPESSCKENSNPYTLKIPLFSNSINNSPKNLNNENNDGINNNELIMNSLRKKSNNNYQNMETKNDLETSKQTTFSLSETVFLCPKNSSRNLLLQPENSISPQNNDTTFTKDYNDLNHLRMPIFPPLNVLSNDQTQNYLEIPQFFPNNFVQTLHFGENSRFNFEDNWNLKNNFDLTLLEYDISII</sequence>
<accession>A0ABQ8X4I5</accession>
<proteinExistence type="predicted"/>
<name>A0ABQ8X4I5_9EUKA</name>
<reference evidence="2" key="1">
    <citation type="submission" date="2022-08" db="EMBL/GenBank/DDBJ databases">
        <title>Novel sulfate-reducing endosymbionts in the free-living metamonad Anaeramoeba.</title>
        <authorList>
            <person name="Jerlstrom-Hultqvist J."/>
            <person name="Cepicka I."/>
            <person name="Gallot-Lavallee L."/>
            <person name="Salas-Leiva D."/>
            <person name="Curtis B.A."/>
            <person name="Zahonova K."/>
            <person name="Pipaliya S."/>
            <person name="Dacks J."/>
            <person name="Roger A.J."/>
        </authorList>
    </citation>
    <scope>NUCLEOTIDE SEQUENCE</scope>
    <source>
        <strain evidence="2">Schooner1</strain>
    </source>
</reference>
<gene>
    <name evidence="2" type="ORF">M0813_09816</name>
</gene>
<feature type="region of interest" description="Disordered" evidence="1">
    <location>
        <begin position="306"/>
        <end position="341"/>
    </location>
</feature>
<evidence type="ECO:0000313" key="2">
    <source>
        <dbReference type="EMBL" id="KAJ6227577.1"/>
    </source>
</evidence>
<dbReference type="EMBL" id="JAOAOG010000334">
    <property type="protein sequence ID" value="KAJ6227577.1"/>
    <property type="molecule type" value="Genomic_DNA"/>
</dbReference>
<comment type="caution">
    <text evidence="2">The sequence shown here is derived from an EMBL/GenBank/DDBJ whole genome shotgun (WGS) entry which is preliminary data.</text>
</comment>